<proteinExistence type="predicted"/>
<gene>
    <name evidence="3" type="ORF">FGIG_06124</name>
</gene>
<feature type="transmembrane region" description="Helical" evidence="2">
    <location>
        <begin position="42"/>
        <end position="64"/>
    </location>
</feature>
<feature type="region of interest" description="Disordered" evidence="1">
    <location>
        <begin position="228"/>
        <end position="268"/>
    </location>
</feature>
<keyword evidence="2" id="KW-0472">Membrane</keyword>
<feature type="compositionally biased region" description="Basic residues" evidence="1">
    <location>
        <begin position="232"/>
        <end position="247"/>
    </location>
</feature>
<keyword evidence="2" id="KW-1133">Transmembrane helix</keyword>
<feature type="compositionally biased region" description="Basic and acidic residues" evidence="1">
    <location>
        <begin position="248"/>
        <end position="268"/>
    </location>
</feature>
<evidence type="ECO:0000256" key="2">
    <source>
        <dbReference type="SAM" id="Phobius"/>
    </source>
</evidence>
<dbReference type="AlphaFoldDB" id="A0A504YFY4"/>
<dbReference type="OrthoDB" id="6241377at2759"/>
<accession>A0A504YFY4</accession>
<dbReference type="EMBL" id="SUNJ01010819">
    <property type="protein sequence ID" value="TPP59366.1"/>
    <property type="molecule type" value="Genomic_DNA"/>
</dbReference>
<sequence length="289" mass="33446">MVKHPLITLNMSLDTNFGALGPVFIPRESFEPYHMKRQTTRVLLRLLWTAAYLILLTILLQVPWGQKTVTLTEEEPYAFVEIAVEGIPEELLESLRELFTNYEDVSQIVGKLVRACKKRREMFVIRGFHRIHHRSKPRKTHIQTDHNEIFPRTRETTKTSLFFSRPMAVRALHQPFSIQISSGSVYSSSTKTHSGELRGFSGGKDGQAAKGVNSLGRFNKESDKEVEAFGAQRKRHSTMKQGRNPRHSRTESTIRRKDTARESDFKSEQRFRIAQLLMQHQMEQNDTHE</sequence>
<dbReference type="Proteomes" id="UP000316759">
    <property type="component" value="Unassembled WGS sequence"/>
</dbReference>
<evidence type="ECO:0000313" key="4">
    <source>
        <dbReference type="Proteomes" id="UP000316759"/>
    </source>
</evidence>
<comment type="caution">
    <text evidence="3">The sequence shown here is derived from an EMBL/GenBank/DDBJ whole genome shotgun (WGS) entry which is preliminary data.</text>
</comment>
<organism evidence="3 4">
    <name type="scientific">Fasciola gigantica</name>
    <name type="common">Giant liver fluke</name>
    <dbReference type="NCBI Taxonomy" id="46835"/>
    <lineage>
        <taxon>Eukaryota</taxon>
        <taxon>Metazoa</taxon>
        <taxon>Spiralia</taxon>
        <taxon>Lophotrochozoa</taxon>
        <taxon>Platyhelminthes</taxon>
        <taxon>Trematoda</taxon>
        <taxon>Digenea</taxon>
        <taxon>Plagiorchiida</taxon>
        <taxon>Echinostomata</taxon>
        <taxon>Echinostomatoidea</taxon>
        <taxon>Fasciolidae</taxon>
        <taxon>Fasciola</taxon>
    </lineage>
</organism>
<keyword evidence="2" id="KW-0812">Transmembrane</keyword>
<keyword evidence="4" id="KW-1185">Reference proteome</keyword>
<name>A0A504YFY4_FASGI</name>
<reference evidence="3 4" key="1">
    <citation type="submission" date="2019-04" db="EMBL/GenBank/DDBJ databases">
        <title>Annotation for the trematode Fasciola gigantica.</title>
        <authorList>
            <person name="Choi Y.-J."/>
        </authorList>
    </citation>
    <scope>NUCLEOTIDE SEQUENCE [LARGE SCALE GENOMIC DNA]</scope>
    <source>
        <strain evidence="3">Uganda_cow_1</strain>
    </source>
</reference>
<evidence type="ECO:0000256" key="1">
    <source>
        <dbReference type="SAM" id="MobiDB-lite"/>
    </source>
</evidence>
<protein>
    <submittedName>
        <fullName evidence="3">Uncharacterized protein</fullName>
    </submittedName>
</protein>
<evidence type="ECO:0000313" key="3">
    <source>
        <dbReference type="EMBL" id="TPP59366.1"/>
    </source>
</evidence>